<reference evidence="2" key="1">
    <citation type="submission" date="2019-11" db="EMBL/GenBank/DDBJ databases">
        <authorList>
            <person name="Feng L."/>
        </authorList>
    </citation>
    <scope>NUCLEOTIDE SEQUENCE</scope>
    <source>
        <strain evidence="2">VrattiLFYP33</strain>
    </source>
</reference>
<sequence>MEELLKQLGITDDKVEAATAAIKAYLDGEYVPKGRFNEVNTAKKALEEQLTVRNKEMKALQKQAEGAKDVEGLQKQISELTEKQKADQVEYESQLKKLKLDNAIALQIADKAQDVDIVSGLINRDKLIVNEDGSITGLTEQVEALQKNKAFLFKSTSGSQGYTPKGGQTPTVNPFAAETENLTEQGKLFKENPTEARRLAAAAGIVLD</sequence>
<dbReference type="EMBL" id="CACRUX010000021">
    <property type="protein sequence ID" value="VYT84819.1"/>
    <property type="molecule type" value="Genomic_DNA"/>
</dbReference>
<proteinExistence type="predicted"/>
<organism evidence="2">
    <name type="scientific">Veillonella ratti</name>
    <dbReference type="NCBI Taxonomy" id="103892"/>
    <lineage>
        <taxon>Bacteria</taxon>
        <taxon>Bacillati</taxon>
        <taxon>Bacillota</taxon>
        <taxon>Negativicutes</taxon>
        <taxon>Veillonellales</taxon>
        <taxon>Veillonellaceae</taxon>
        <taxon>Veillonella</taxon>
    </lineage>
</organism>
<keyword evidence="1" id="KW-0175">Coiled coil</keyword>
<dbReference type="RefSeq" id="WP_156704276.1">
    <property type="nucleotide sequence ID" value="NZ_CACRUX010000021.1"/>
</dbReference>
<evidence type="ECO:0000313" key="2">
    <source>
        <dbReference type="EMBL" id="VYT84819.1"/>
    </source>
</evidence>
<accession>A0A6N2ZYZ9</accession>
<feature type="coiled-coil region" evidence="1">
    <location>
        <begin position="43"/>
        <end position="90"/>
    </location>
</feature>
<dbReference type="AlphaFoldDB" id="A0A6N2ZYZ9"/>
<dbReference type="InterPro" id="IPR009636">
    <property type="entry name" value="SCAF"/>
</dbReference>
<gene>
    <name evidence="2" type="ORF">VRLFYP33_00605</name>
</gene>
<evidence type="ECO:0000256" key="1">
    <source>
        <dbReference type="SAM" id="Coils"/>
    </source>
</evidence>
<protein>
    <submittedName>
        <fullName evidence="2">Phage minor structural protein GP20</fullName>
    </submittedName>
</protein>
<name>A0A6N2ZYZ9_9FIRM</name>
<dbReference type="Pfam" id="PF06810">
    <property type="entry name" value="Phage_scaffold"/>
    <property type="match status" value="1"/>
</dbReference>